<sequence>DRVYRLRRYVDDDIWITEDEGYTSEDQRQYYTSQYKALSSQPKPSIVASSPTSSVAPPKTLYSRTFVNTLEGLMDKYSRAVSRFSGDCCDVGGASRLVREGELAWRKYLKGPWSVCIGVSSSPHPPPTCSPTESKARWNEHWVRLIEGLRGSEEAGDTTKGRGEGGKIVETEDDDDYDDDGYYEESIRSNDDIKNGMESLIRNLTLSYLRSAQTSPLSTTISPPCATSGEFFISRVSPGSVPYPSASPSSPSEEARATVKPDLTSDPGRLA</sequence>
<comment type="caution">
    <text evidence="2">The sequence shown here is derived from an EMBL/GenBank/DDBJ whole genome shotgun (WGS) entry which is preliminary data.</text>
</comment>
<feature type="compositionally biased region" description="Low complexity" evidence="1">
    <location>
        <begin position="237"/>
        <end position="252"/>
    </location>
</feature>
<name>A0A9W6Z4I9_9STRA</name>
<accession>A0A9W6Z4I9</accession>
<gene>
    <name evidence="2" type="ORF">TrRE_jg2042</name>
</gene>
<evidence type="ECO:0000256" key="1">
    <source>
        <dbReference type="SAM" id="MobiDB-lite"/>
    </source>
</evidence>
<protein>
    <submittedName>
        <fullName evidence="2">Uncharacterized protein</fullName>
    </submittedName>
</protein>
<evidence type="ECO:0000313" key="3">
    <source>
        <dbReference type="Proteomes" id="UP001165082"/>
    </source>
</evidence>
<feature type="compositionally biased region" description="Basic and acidic residues" evidence="1">
    <location>
        <begin position="150"/>
        <end position="170"/>
    </location>
</feature>
<feature type="non-terminal residue" evidence="2">
    <location>
        <position position="271"/>
    </location>
</feature>
<feature type="compositionally biased region" description="Acidic residues" evidence="1">
    <location>
        <begin position="171"/>
        <end position="183"/>
    </location>
</feature>
<dbReference type="EMBL" id="BRXZ01001858">
    <property type="protein sequence ID" value="GMH48042.1"/>
    <property type="molecule type" value="Genomic_DNA"/>
</dbReference>
<feature type="non-terminal residue" evidence="2">
    <location>
        <position position="1"/>
    </location>
</feature>
<dbReference type="AlphaFoldDB" id="A0A9W6Z4I9"/>
<evidence type="ECO:0000313" key="2">
    <source>
        <dbReference type="EMBL" id="GMH48042.1"/>
    </source>
</evidence>
<reference evidence="2" key="1">
    <citation type="submission" date="2022-07" db="EMBL/GenBank/DDBJ databases">
        <title>Genome analysis of Parmales, a sister group of diatoms, reveals the evolutionary specialization of diatoms from phago-mixotrophs to photoautotrophs.</title>
        <authorList>
            <person name="Ban H."/>
            <person name="Sato S."/>
            <person name="Yoshikawa S."/>
            <person name="Kazumasa Y."/>
            <person name="Nakamura Y."/>
            <person name="Ichinomiya M."/>
            <person name="Saitoh K."/>
            <person name="Sato N."/>
            <person name="Blanc-Mathieu R."/>
            <person name="Endo H."/>
            <person name="Kuwata A."/>
            <person name="Ogata H."/>
        </authorList>
    </citation>
    <scope>NUCLEOTIDE SEQUENCE</scope>
</reference>
<feature type="region of interest" description="Disordered" evidence="1">
    <location>
        <begin position="237"/>
        <end position="271"/>
    </location>
</feature>
<organism evidence="2 3">
    <name type="scientific">Triparma retinervis</name>
    <dbReference type="NCBI Taxonomy" id="2557542"/>
    <lineage>
        <taxon>Eukaryota</taxon>
        <taxon>Sar</taxon>
        <taxon>Stramenopiles</taxon>
        <taxon>Ochrophyta</taxon>
        <taxon>Bolidophyceae</taxon>
        <taxon>Parmales</taxon>
        <taxon>Triparmaceae</taxon>
        <taxon>Triparma</taxon>
    </lineage>
</organism>
<proteinExistence type="predicted"/>
<keyword evidence="3" id="KW-1185">Reference proteome</keyword>
<dbReference type="Proteomes" id="UP001165082">
    <property type="component" value="Unassembled WGS sequence"/>
</dbReference>
<feature type="region of interest" description="Disordered" evidence="1">
    <location>
        <begin position="149"/>
        <end position="183"/>
    </location>
</feature>